<sequence>VCHTLDIQLIKKHSDEMASLKLQEMPKAYLFTSEEVKAKLVPGTVVCDVGCGSGMPMCTVAQLYPACQFYGVDLSEKTIAAARTRALEMKLSNVTFLQCDASKMADNWKSKFDIVFAIDVVHDLPRPDLVHNEIMRIMKDDGIYIIEEPDGHSNHADNIGMHHAAWRYTWSMFRCLATSLYFDNSFGLGAMWGKERVMEFLEQMGFECVSSYTLDKIRRIVYLCRKK</sequence>
<organism evidence="2 3">
    <name type="scientific">Saccoglossus kowalevskii</name>
    <name type="common">Acorn worm</name>
    <dbReference type="NCBI Taxonomy" id="10224"/>
    <lineage>
        <taxon>Eukaryota</taxon>
        <taxon>Metazoa</taxon>
        <taxon>Hemichordata</taxon>
        <taxon>Enteropneusta</taxon>
        <taxon>Harrimaniidae</taxon>
        <taxon>Saccoglossus</taxon>
    </lineage>
</organism>
<dbReference type="Gene3D" id="3.40.50.150">
    <property type="entry name" value="Vaccinia Virus protein VP39"/>
    <property type="match status" value="1"/>
</dbReference>
<reference evidence="3" key="1">
    <citation type="submission" date="2025-08" db="UniProtKB">
        <authorList>
            <consortium name="RefSeq"/>
        </authorList>
    </citation>
    <scope>IDENTIFICATION</scope>
    <source>
        <tissue evidence="3">Testes</tissue>
    </source>
</reference>
<dbReference type="Pfam" id="PF13847">
    <property type="entry name" value="Methyltransf_31"/>
    <property type="match status" value="1"/>
</dbReference>
<dbReference type="Proteomes" id="UP000694865">
    <property type="component" value="Unplaced"/>
</dbReference>
<dbReference type="CDD" id="cd02440">
    <property type="entry name" value="AdoMet_MTases"/>
    <property type="match status" value="1"/>
</dbReference>
<dbReference type="InterPro" id="IPR025714">
    <property type="entry name" value="Methyltranfer_dom"/>
</dbReference>
<proteinExistence type="predicted"/>
<dbReference type="SUPFAM" id="SSF53335">
    <property type="entry name" value="S-adenosyl-L-methionine-dependent methyltransferases"/>
    <property type="match status" value="1"/>
</dbReference>
<dbReference type="InterPro" id="IPR053173">
    <property type="entry name" value="SAM-binding_MTase"/>
</dbReference>
<dbReference type="GeneID" id="102804120"/>
<dbReference type="RefSeq" id="XP_006813469.1">
    <property type="nucleotide sequence ID" value="XM_006813406.1"/>
</dbReference>
<evidence type="ECO:0000313" key="2">
    <source>
        <dbReference type="Proteomes" id="UP000694865"/>
    </source>
</evidence>
<protein>
    <submittedName>
        <fullName evidence="3">Uncharacterized protein LOC102804120</fullName>
    </submittedName>
</protein>
<gene>
    <name evidence="3" type="primary">LOC102804120</name>
</gene>
<dbReference type="InterPro" id="IPR029063">
    <property type="entry name" value="SAM-dependent_MTases_sf"/>
</dbReference>
<dbReference type="PANTHER" id="PTHR45128:SF1">
    <property type="entry name" value="S-ADENOSYLMETHIONINE-DEPENDENT METHYLTRANSFERASE RV2258C"/>
    <property type="match status" value="1"/>
</dbReference>
<accession>A0ABM0M0C8</accession>
<feature type="domain" description="Methyltransferase" evidence="1">
    <location>
        <begin position="42"/>
        <end position="201"/>
    </location>
</feature>
<feature type="non-terminal residue" evidence="3">
    <location>
        <position position="1"/>
    </location>
</feature>
<dbReference type="PANTHER" id="PTHR45128">
    <property type="entry name" value="METHYLTRANSFERASE TYPE 11"/>
    <property type="match status" value="1"/>
</dbReference>
<evidence type="ECO:0000313" key="3">
    <source>
        <dbReference type="RefSeq" id="XP_006813469.1"/>
    </source>
</evidence>
<evidence type="ECO:0000259" key="1">
    <source>
        <dbReference type="Pfam" id="PF13847"/>
    </source>
</evidence>
<name>A0ABM0M0C8_SACKO</name>
<keyword evidence="2" id="KW-1185">Reference proteome</keyword>